<organism evidence="1 2">
    <name type="scientific">Liquorilactobacillus mali</name>
    <dbReference type="NCBI Taxonomy" id="1618"/>
    <lineage>
        <taxon>Bacteria</taxon>
        <taxon>Bacillati</taxon>
        <taxon>Bacillota</taxon>
        <taxon>Bacilli</taxon>
        <taxon>Lactobacillales</taxon>
        <taxon>Lactobacillaceae</taxon>
        <taxon>Liquorilactobacillus</taxon>
    </lineage>
</organism>
<protein>
    <recommendedName>
        <fullName evidence="3">Competence protein ComGF</fullName>
    </recommendedName>
</protein>
<comment type="caution">
    <text evidence="1">The sequence shown here is derived from an EMBL/GenBank/DDBJ whole genome shotgun (WGS) entry which is preliminary data.</text>
</comment>
<evidence type="ECO:0000313" key="2">
    <source>
        <dbReference type="Proteomes" id="UP000051727"/>
    </source>
</evidence>
<dbReference type="Proteomes" id="UP000051727">
    <property type="component" value="Unassembled WGS sequence"/>
</dbReference>
<reference evidence="1 2" key="1">
    <citation type="journal article" date="2015" name="Genome Announc.">
        <title>Expanding the biotechnology potential of lactobacilli through comparative genomics of 213 strains and associated genera.</title>
        <authorList>
            <person name="Sun Z."/>
            <person name="Harris H.M."/>
            <person name="McCann A."/>
            <person name="Guo C."/>
            <person name="Argimon S."/>
            <person name="Zhang W."/>
            <person name="Yang X."/>
            <person name="Jeffery I.B."/>
            <person name="Cooney J.C."/>
            <person name="Kagawa T.F."/>
            <person name="Liu W."/>
            <person name="Song Y."/>
            <person name="Salvetti E."/>
            <person name="Wrobel A."/>
            <person name="Rasinkangas P."/>
            <person name="Parkhill J."/>
            <person name="Rea M.C."/>
            <person name="O'Sullivan O."/>
            <person name="Ritari J."/>
            <person name="Douillard F.P."/>
            <person name="Paul Ross R."/>
            <person name="Yang R."/>
            <person name="Briner A.E."/>
            <person name="Felis G.E."/>
            <person name="de Vos W.M."/>
            <person name="Barrangou R."/>
            <person name="Klaenhammer T.R."/>
            <person name="Caufield P.W."/>
            <person name="Cui Y."/>
            <person name="Zhang H."/>
            <person name="O'Toole P.W."/>
        </authorList>
    </citation>
    <scope>NUCLEOTIDE SEQUENCE [LARGE SCALE GENOMIC DNA]</scope>
    <source>
        <strain evidence="1 2">ATCC 27304</strain>
    </source>
</reference>
<dbReference type="AlphaFoldDB" id="A0A0R2FEG8"/>
<dbReference type="PATRIC" id="fig|1618.3.peg.1506"/>
<gene>
    <name evidence="1" type="ORF">IV36_GL001488</name>
</gene>
<proteinExistence type="predicted"/>
<dbReference type="RefSeq" id="WP_301675061.1">
    <property type="nucleotide sequence ID" value="NZ_JATAAJ010000025.1"/>
</dbReference>
<dbReference type="EMBL" id="JQAR01000032">
    <property type="protein sequence ID" value="KRN26856.1"/>
    <property type="molecule type" value="Genomic_DNA"/>
</dbReference>
<sequence>MRKNNYGFTLFEALLTLLLTVMILLTFSFAMSTSNKINEETKEQDFFKWQQAMDALSYESMRLEFVSQSGNVTKLYNESTNKEYLLYLKDGVLKLTGDESGYQPLLDDVSFFNALYDKKEYTLKIRSKFHGRDYYSELVLPIKKGE</sequence>
<dbReference type="InterPro" id="IPR016977">
    <property type="entry name" value="ComGF"/>
</dbReference>
<name>A0A0R2FEG8_9LACO</name>
<accession>A0A0R2FEG8</accession>
<dbReference type="STRING" id="1618.IV36_GL001488"/>
<evidence type="ECO:0008006" key="3">
    <source>
        <dbReference type="Google" id="ProtNLM"/>
    </source>
</evidence>
<evidence type="ECO:0000313" key="1">
    <source>
        <dbReference type="EMBL" id="KRN26856.1"/>
    </source>
</evidence>
<dbReference type="Pfam" id="PF15980">
    <property type="entry name" value="ComGF"/>
    <property type="match status" value="1"/>
</dbReference>